<evidence type="ECO:0000313" key="2">
    <source>
        <dbReference type="Proteomes" id="UP000070383"/>
    </source>
</evidence>
<dbReference type="Proteomes" id="UP000070383">
    <property type="component" value="Unassembled WGS sequence"/>
</dbReference>
<dbReference type="AlphaFoldDB" id="A0A133KHJ3"/>
<gene>
    <name evidence="1" type="ORF">HMPREF3200_00397</name>
</gene>
<dbReference type="EMBL" id="LRPM01000009">
    <property type="protein sequence ID" value="KWZ79005.1"/>
    <property type="molecule type" value="Genomic_DNA"/>
</dbReference>
<dbReference type="Gene3D" id="3.20.20.70">
    <property type="entry name" value="Aldolase class I"/>
    <property type="match status" value="1"/>
</dbReference>
<dbReference type="InterPro" id="IPR013785">
    <property type="entry name" value="Aldolase_TIM"/>
</dbReference>
<dbReference type="NCBIfam" id="TIGR04085">
    <property type="entry name" value="rSAM_more_4Fe4S"/>
    <property type="match status" value="1"/>
</dbReference>
<dbReference type="STRING" id="33036.HMPREF3200_00397"/>
<reference evidence="2" key="1">
    <citation type="submission" date="2016-01" db="EMBL/GenBank/DDBJ databases">
        <authorList>
            <person name="Mitreva M."/>
            <person name="Pepin K.H."/>
            <person name="Mihindukulasuriya K.A."/>
            <person name="Fulton R."/>
            <person name="Fronick C."/>
            <person name="O'Laughlin M."/>
            <person name="Miner T."/>
            <person name="Herter B."/>
            <person name="Rosa B.A."/>
            <person name="Cordes M."/>
            <person name="Tomlinson C."/>
            <person name="Wollam A."/>
            <person name="Palsikar V.B."/>
            <person name="Mardis E.R."/>
            <person name="Wilson R.K."/>
        </authorList>
    </citation>
    <scope>NUCLEOTIDE SEQUENCE [LARGE SCALE GENOMIC DNA]</scope>
    <source>
        <strain evidence="2">MJR8151</strain>
    </source>
</reference>
<dbReference type="PATRIC" id="fig|33036.3.peg.397"/>
<organism evidence="1 2">
    <name type="scientific">Anaerococcus tetradius</name>
    <dbReference type="NCBI Taxonomy" id="33036"/>
    <lineage>
        <taxon>Bacteria</taxon>
        <taxon>Bacillati</taxon>
        <taxon>Bacillota</taxon>
        <taxon>Tissierellia</taxon>
        <taxon>Tissierellales</taxon>
        <taxon>Peptoniphilaceae</taxon>
        <taxon>Anaerococcus</taxon>
    </lineage>
</organism>
<dbReference type="OrthoDB" id="9763993at2"/>
<evidence type="ECO:0000313" key="1">
    <source>
        <dbReference type="EMBL" id="KWZ79005.1"/>
    </source>
</evidence>
<evidence type="ECO:0008006" key="3">
    <source>
        <dbReference type="Google" id="ProtNLM"/>
    </source>
</evidence>
<dbReference type="InterPro" id="IPR023885">
    <property type="entry name" value="4Fe4S-binding_SPASM_dom"/>
</dbReference>
<comment type="caution">
    <text evidence="1">The sequence shown here is derived from an EMBL/GenBank/DDBJ whole genome shotgun (WGS) entry which is preliminary data.</text>
</comment>
<proteinExistence type="predicted"/>
<protein>
    <recommendedName>
        <fullName evidence="3">4Fe4S-binding SPASM domain-containing protein</fullName>
    </recommendedName>
</protein>
<dbReference type="RefSeq" id="WP_060929025.1">
    <property type="nucleotide sequence ID" value="NZ_CAMPNK010000025.1"/>
</dbReference>
<sequence length="120" mass="14060">MIYSAAYGGEDIEISDFQRLSYGCQAAQTNIDIMFDWNAYACSLLRDKSVIESDVFNKNFDEIWDSVKFSPLRDYKVLDKKCKSCTYDIFCNWGCFVEKQIVNNKYDECCHPKCYRYLGV</sequence>
<accession>A0A133KHJ3</accession>
<dbReference type="InterPro" id="IPR058240">
    <property type="entry name" value="rSAM_sf"/>
</dbReference>
<keyword evidence="2" id="KW-1185">Reference proteome</keyword>
<name>A0A133KHJ3_9FIRM</name>
<dbReference type="SUPFAM" id="SSF102114">
    <property type="entry name" value="Radical SAM enzymes"/>
    <property type="match status" value="1"/>
</dbReference>